<proteinExistence type="inferred from homology"/>
<dbReference type="GeneID" id="77927670"/>
<dbReference type="KEGG" id="vg:77927670"/>
<dbReference type="GO" id="GO:0003723">
    <property type="term" value="F:RNA binding"/>
    <property type="evidence" value="ECO:0007669"/>
    <property type="project" value="UniProtKB-KW"/>
</dbReference>
<accession>A0A8F2E6N6</accession>
<evidence type="ECO:0000256" key="2">
    <source>
        <dbReference type="ARBA" id="ARBA00007814"/>
    </source>
</evidence>
<sequence length="544" mass="60384">MSSLDNFASSQKRARVATPQTERTPGRTDEVKNNTGGFVFKVDDKSRLERFLILGTDKGTYYVGEQDLTKQNVDVLNRMMKADIDAYVKTIVEVSSTGRALKNDPAIFALAYAMASDDVKNKAVVRAAVPLVARTSTHLYRYGKFIDALGGWGRAKRQSVAEWYENKDASDLSYQAVKYRQRDGWTHRDLFRLSHPKGVDRYVGDFILGKESDAVATFDGPDYIAGFKVLQAAKSEKAVLDALEQFPYMPWEAIPTQFLKNVKVWKTLFYQGQLRGQALVRNVTRLARMGAFDDMVFAADYAARLADAKMIEKTRLHPINFLNAVVVHQEGQVDRRNQGYWSYGRNKDWKTNGKILDALNEGFHLSFKAVEPANKRTLVATDVSGSMSQNAIGLDLSCAQVSAAVAMTVARTEPYSDIVGFASSISDLGITGKTSLPDAMQKVQSWNFGSTNPTAAIEYASRNKILIDTFVIITDNETNCGRQKPFQALKQYRQKFGIDARLAVLGVASTDFTIADPTDRGMMDFVGFDSNAPKALADFSAGRL</sequence>
<dbReference type="Pfam" id="PF05731">
    <property type="entry name" value="TROVE"/>
    <property type="match status" value="2"/>
</dbReference>
<dbReference type="Pfam" id="PF25045">
    <property type="entry name" value="vWA_Ro60"/>
    <property type="match status" value="1"/>
</dbReference>
<dbReference type="Proteomes" id="UP000683399">
    <property type="component" value="Segment"/>
</dbReference>
<evidence type="ECO:0000256" key="7">
    <source>
        <dbReference type="SAM" id="MobiDB-lite"/>
    </source>
</evidence>
<dbReference type="GO" id="GO:1990904">
    <property type="term" value="C:ribonucleoprotein complex"/>
    <property type="evidence" value="ECO:0007669"/>
    <property type="project" value="UniProtKB-KW"/>
</dbReference>
<dbReference type="Gene3D" id="3.40.50.410">
    <property type="entry name" value="von Willebrand factor, type A domain"/>
    <property type="match status" value="2"/>
</dbReference>
<feature type="domain" description="TROVE" evidence="8">
    <location>
        <begin position="31"/>
        <end position="375"/>
    </location>
</feature>
<keyword evidence="5" id="KW-0694">RNA-binding</keyword>
<evidence type="ECO:0000256" key="6">
    <source>
        <dbReference type="ARBA" id="ARBA00023274"/>
    </source>
</evidence>
<evidence type="ECO:0000259" key="8">
    <source>
        <dbReference type="PROSITE" id="PS50988"/>
    </source>
</evidence>
<dbReference type="EMBL" id="MW822145">
    <property type="protein sequence ID" value="QWT29988.1"/>
    <property type="molecule type" value="Genomic_DNA"/>
</dbReference>
<organism evidence="9 10">
    <name type="scientific">Streptomyces phage TunaTartare</name>
    <dbReference type="NCBI Taxonomy" id="2848887"/>
    <lineage>
        <taxon>Viruses</taxon>
        <taxon>Duplodnaviria</taxon>
        <taxon>Heunggongvirae</taxon>
        <taxon>Uroviricota</taxon>
        <taxon>Caudoviricetes</taxon>
        <taxon>Stanwilliamsviridae</taxon>
        <taxon>Loccivirinae</taxon>
        <taxon>Faustvirus</taxon>
        <taxon>Faustvirus tunatartare</taxon>
    </lineage>
</organism>
<evidence type="ECO:0000313" key="9">
    <source>
        <dbReference type="EMBL" id="QWT29988.1"/>
    </source>
</evidence>
<protein>
    <submittedName>
        <fullName evidence="9">Ro-like RNA binding protein</fullName>
    </submittedName>
</protein>
<dbReference type="PROSITE" id="PS50988">
    <property type="entry name" value="TROVE"/>
    <property type="match status" value="1"/>
</dbReference>
<name>A0A8F2E6N6_9CAUD</name>
<dbReference type="SUPFAM" id="SSF140864">
    <property type="entry name" value="TROVE domain-like"/>
    <property type="match status" value="1"/>
</dbReference>
<dbReference type="SUPFAM" id="SSF53300">
    <property type="entry name" value="vWA-like"/>
    <property type="match status" value="1"/>
</dbReference>
<feature type="compositionally biased region" description="Polar residues" evidence="7">
    <location>
        <begin position="1"/>
        <end position="11"/>
    </location>
</feature>
<keyword evidence="6" id="KW-0687">Ribonucleoprotein</keyword>
<comment type="subcellular location">
    <subcellularLocation>
        <location evidence="1">Cytoplasm</location>
    </subcellularLocation>
</comment>
<dbReference type="InterPro" id="IPR040322">
    <property type="entry name" value="TROVE2"/>
</dbReference>
<keyword evidence="10" id="KW-1185">Reference proteome</keyword>
<evidence type="ECO:0000256" key="1">
    <source>
        <dbReference type="ARBA" id="ARBA00004496"/>
    </source>
</evidence>
<reference evidence="9 10" key="1">
    <citation type="submission" date="2021-03" db="EMBL/GenBank/DDBJ databases">
        <authorList>
            <person name="Alqahtani R."/>
            <person name="Behailu E."/>
            <person name="Cappabianca D.W."/>
            <person name="Csanadi-Schwartz K.M."/>
            <person name="Dalal A.S."/>
            <person name="Fahim M.S."/>
            <person name="Franklin J.M."/>
            <person name="Gluckman M.H."/>
            <person name="Levine C.J."/>
            <person name="Martin N."/>
            <person name="Milza N."/>
            <person name="Najmabadi R."/>
            <person name="Newman A.M."/>
            <person name="Pajunar M."/>
            <person name="Qalawee I."/>
            <person name="Rizvi A."/>
            <person name="Samuel A."/>
            <person name="Smith A."/>
            <person name="Swann F.E."/>
            <person name="Sweeney P."/>
            <person name="Torres N.R."/>
            <person name="Ventrone L."/>
            <person name="Ventura L."/>
            <person name="Wroe M."/>
            <person name="Acquaye N.A."/>
            <person name="Agnes T.J."/>
            <person name="Ahmed A."/>
            <person name="Ahmed S."/>
            <person name="Amodu B.A."/>
            <person name="Arefeayne N.F."/>
            <person name="Asamoah-Frimpong E.A."/>
            <person name="Attaran A."/>
            <person name="Barragan J.M."/>
            <person name="Baumgarten L.N."/>
            <person name="Berhane B."/>
            <person name="Beyene A."/>
            <person name="Bhattarai B."/>
            <person name="Biondokin D.V."/>
            <person name="Boone B.K."/>
            <person name="Burney S.Z."/>
            <person name="Cayanan J.T."/>
            <person name="Cesta G."/>
            <person name="Chang J."/>
            <person name="Chavez J."/>
            <person name="Chorbajian C."/>
            <person name="Christian S."/>
            <person name="Corns J.R."/>
            <person name="Corns N.R."/>
            <person name="Cowan J.T."/>
            <person name="Coyne C."/>
            <person name="Dadzie B."/>
            <person name="Datu D.V."/>
            <person name="Deng B.C."/>
            <person name="Der L."/>
            <person name="Dickerson K."/>
            <person name="Dozier E."/>
            <person name="Egbunine A.O."/>
            <person name="Farooq M."/>
            <person name="Fonge A.E."/>
            <person name="Ghomsi-Nono M.P."/>
            <person name="Giampietro H."/>
            <person name="Gunnison R.P."/>
            <person name="Han S.H."/>
            <person name="Hennigan A.J."/>
            <person name="Hong A.N."/>
            <person name="Ijomor E.C."/>
            <person name="Jalali A."/>
            <person name="Jamil T.Z."/>
            <person name="Jenkins C.R."/>
            <person name="Joseph M.A."/>
            <person name="Jowanowitch O.J."/>
            <person name="Kang D."/>
            <person name="Khan A."/>
            <person name="Khan Z.K."/>
            <person name="Kiewe T."/>
            <person name="Kjerulf A.B."/>
            <person name="Kolosey V."/>
            <person name="Kurup M."/>
            <person name="Lee V.H."/>
            <person name="Llontop-Maldonado V."/>
            <person name="Long P."/>
            <person name="Lu N."/>
            <person name="Majekodunmi A."/>
            <person name="Malik H.W."/>
            <person name="Marcellino S.C."/>
            <person name="Martinez L.A."/>
            <person name="Meher F.N."/>
            <person name="Michelin M.A."/>
            <person name="Mitchell K.G."/>
            <person name="Mullens W.J."/>
            <person name="Nwakama C."/>
            <person name="Nwosu F.T."/>
            <person name="Oboh E.C."/>
            <person name="Odujinrin O."/>
            <person name="Ogunsan O."/>
            <person name="O'Neill K."/>
            <person name="Oxlaj J.A."/>
            <person name="Patel A.K."/>
            <person name="Patel B.R."/>
            <person name="Pham Q."/>
            <person name="Porter J."/>
            <person name="Portes J."/>
            <person name="Prokopenko A."/>
            <person name="Quraishi M."/>
            <person name="Qureshi M."/>
            <person name="Rivera A."/>
            <person name="Rubalsky V."/>
            <person name="Saikali Y."/>
            <person name="Saqaf K."/>
            <person name="Saroya S.R."/>
            <person name="Seas A."/>
            <person name="Shadrick R.E."/>
            <person name="Sharda N."/>
            <person name="Sigindere M.T."/>
            <person name="Simbi V.G."/>
            <person name="Thuzar C."/>
            <person name="Tran K."/>
            <person name="Tran V.D."/>
            <person name="Trang W."/>
            <person name="Vaishnav N."/>
            <person name="Vuong K."/>
            <person name="Walker C."/>
            <person name="Wallace S.A."/>
            <person name="Warfield J.C."/>
            <person name="Wikina T."/>
            <person name="Wobbeking F.T."/>
            <person name="Worrent L.D."/>
            <person name="Yan T."/>
            <person name="Zehra A."/>
            <person name="Avazpour P."/>
            <person name="Kim F.M."/>
            <person name="Mason K."/>
            <person name="Nguyen D.A."/>
            <person name="Pettit S.M."/>
            <person name="Zhou O.J."/>
            <person name="Brissett D.L."/>
            <person name="Gualtieri C."/>
            <person name="Hufford T.M."/>
            <person name="Ko J.M."/>
            <person name="Novak J.K."/>
            <person name="Smith Z.M."/>
            <person name="Mayer-Bacon C."/>
            <person name="Erill I."/>
            <person name="Caruso S.M."/>
            <person name="Garlena R.A."/>
            <person name="Russell D.A."/>
            <person name="Pope W.H."/>
            <person name="Jacobs-Sera D."/>
            <person name="Hatfull G.F."/>
        </authorList>
    </citation>
    <scope>NUCLEOTIDE SEQUENCE [LARGE SCALE GENOMIC DNA]</scope>
</reference>
<feature type="region of interest" description="Disordered" evidence="7">
    <location>
        <begin position="1"/>
        <end position="32"/>
    </location>
</feature>
<dbReference type="InterPro" id="IPR056800">
    <property type="entry name" value="vWA_Ro60"/>
</dbReference>
<dbReference type="RefSeq" id="YP_010651945.1">
    <property type="nucleotide sequence ID" value="NC_070784.1"/>
</dbReference>
<dbReference type="PANTHER" id="PTHR14202">
    <property type="entry name" value="60 KDA RIBONUCLEOPROTEIN SSA/RO"/>
    <property type="match status" value="1"/>
</dbReference>
<dbReference type="GO" id="GO:0046872">
    <property type="term" value="F:metal ion binding"/>
    <property type="evidence" value="ECO:0007669"/>
    <property type="project" value="UniProtKB-KW"/>
</dbReference>
<dbReference type="InterPro" id="IPR036465">
    <property type="entry name" value="vWFA_dom_sf"/>
</dbReference>
<gene>
    <name evidence="9" type="primary">102</name>
    <name evidence="9" type="ORF">SEA_TUNATARTARE_102</name>
</gene>
<evidence type="ECO:0000256" key="3">
    <source>
        <dbReference type="ARBA" id="ARBA00022490"/>
    </source>
</evidence>
<evidence type="ECO:0000256" key="4">
    <source>
        <dbReference type="ARBA" id="ARBA00022723"/>
    </source>
</evidence>
<evidence type="ECO:0000313" key="10">
    <source>
        <dbReference type="Proteomes" id="UP000683399"/>
    </source>
</evidence>
<dbReference type="PANTHER" id="PTHR14202:SF0">
    <property type="entry name" value="RNA-BINDING PROTEIN RO60"/>
    <property type="match status" value="1"/>
</dbReference>
<evidence type="ECO:0000256" key="5">
    <source>
        <dbReference type="ARBA" id="ARBA00022884"/>
    </source>
</evidence>
<dbReference type="InterPro" id="IPR008858">
    <property type="entry name" value="TROVE_dom"/>
</dbReference>
<keyword evidence="4" id="KW-0479">Metal-binding</keyword>
<keyword evidence="3" id="KW-0963">Cytoplasm</keyword>
<comment type="similarity">
    <text evidence="2">Belongs to the Ro 60 kDa family.</text>
</comment>
<dbReference type="InterPro" id="IPR037214">
    <property type="entry name" value="TROVE_dom_sf"/>
</dbReference>